<accession>A0ABQ7PWX3</accession>
<keyword evidence="3" id="KW-1185">Reference proteome</keyword>
<feature type="region of interest" description="Disordered" evidence="1">
    <location>
        <begin position="45"/>
        <end position="70"/>
    </location>
</feature>
<dbReference type="Proteomes" id="UP000823941">
    <property type="component" value="Chromosome 26"/>
</dbReference>
<dbReference type="EMBL" id="JAHIBW010000026">
    <property type="protein sequence ID" value="KAG7297399.1"/>
    <property type="molecule type" value="Genomic_DNA"/>
</dbReference>
<organism evidence="2 3">
    <name type="scientific">Plutella xylostella</name>
    <name type="common">Diamondback moth</name>
    <name type="synonym">Plutella maculipennis</name>
    <dbReference type="NCBI Taxonomy" id="51655"/>
    <lineage>
        <taxon>Eukaryota</taxon>
        <taxon>Metazoa</taxon>
        <taxon>Ecdysozoa</taxon>
        <taxon>Arthropoda</taxon>
        <taxon>Hexapoda</taxon>
        <taxon>Insecta</taxon>
        <taxon>Pterygota</taxon>
        <taxon>Neoptera</taxon>
        <taxon>Endopterygota</taxon>
        <taxon>Lepidoptera</taxon>
        <taxon>Glossata</taxon>
        <taxon>Ditrysia</taxon>
        <taxon>Yponomeutoidea</taxon>
        <taxon>Plutellidae</taxon>
        <taxon>Plutella</taxon>
    </lineage>
</organism>
<evidence type="ECO:0000256" key="1">
    <source>
        <dbReference type="SAM" id="MobiDB-lite"/>
    </source>
</evidence>
<proteinExistence type="predicted"/>
<evidence type="ECO:0000313" key="2">
    <source>
        <dbReference type="EMBL" id="KAG7297399.1"/>
    </source>
</evidence>
<gene>
    <name evidence="2" type="ORF">JYU34_019380</name>
</gene>
<reference evidence="2 3" key="1">
    <citation type="submission" date="2021-06" db="EMBL/GenBank/DDBJ databases">
        <title>A haploid diamondback moth (Plutella xylostella L.) genome assembly resolves 31 chromosomes and identifies a diamide resistance mutation.</title>
        <authorList>
            <person name="Ward C.M."/>
            <person name="Perry K.D."/>
            <person name="Baker G."/>
            <person name="Powis K."/>
            <person name="Heckel D.G."/>
            <person name="Baxter S.W."/>
        </authorList>
    </citation>
    <scope>NUCLEOTIDE SEQUENCE [LARGE SCALE GENOMIC DNA]</scope>
    <source>
        <strain evidence="2 3">LV</strain>
        <tissue evidence="2">Single pupa</tissue>
    </source>
</reference>
<protein>
    <submittedName>
        <fullName evidence="2">Uncharacterized protein</fullName>
    </submittedName>
</protein>
<name>A0ABQ7PWX3_PLUXY</name>
<evidence type="ECO:0000313" key="3">
    <source>
        <dbReference type="Proteomes" id="UP000823941"/>
    </source>
</evidence>
<sequence>MMTCWLMMITRMKTSRPWRTRATTAAGTWVTRTWTCPRNWRQCARTSTATRAQNTSWRRRAAPPWLSPTS</sequence>
<feature type="compositionally biased region" description="Polar residues" evidence="1">
    <location>
        <begin position="45"/>
        <end position="56"/>
    </location>
</feature>
<comment type="caution">
    <text evidence="2">The sequence shown here is derived from an EMBL/GenBank/DDBJ whole genome shotgun (WGS) entry which is preliminary data.</text>
</comment>